<evidence type="ECO:0000313" key="2">
    <source>
        <dbReference type="Proteomes" id="UP000824890"/>
    </source>
</evidence>
<proteinExistence type="predicted"/>
<accession>A0ABQ8D1Z3</accession>
<gene>
    <name evidence="1" type="ORF">HID58_023385</name>
</gene>
<reference evidence="1 2" key="1">
    <citation type="submission" date="2021-05" db="EMBL/GenBank/DDBJ databases">
        <title>Genome Assembly of Synthetic Allotetraploid Brassica napus Reveals Homoeologous Exchanges between Subgenomes.</title>
        <authorList>
            <person name="Davis J.T."/>
        </authorList>
    </citation>
    <scope>NUCLEOTIDE SEQUENCE [LARGE SCALE GENOMIC DNA]</scope>
    <source>
        <strain evidence="2">cv. Da-Ae</strain>
        <tissue evidence="1">Seedling</tissue>
    </source>
</reference>
<sequence length="107" mass="12241">MISSRRLLPVGETRLFQILLVWFPTTRDRYFDGASVSHCGRKTCRCSADNYSRRRHPKISVMSLSRWNKGHGLLQVLLYTTASRIEGGAEERLAVFNYGMFCALLAK</sequence>
<comment type="caution">
    <text evidence="1">The sequence shown here is derived from an EMBL/GenBank/DDBJ whole genome shotgun (WGS) entry which is preliminary data.</text>
</comment>
<organism evidence="1 2">
    <name type="scientific">Brassica napus</name>
    <name type="common">Rape</name>
    <dbReference type="NCBI Taxonomy" id="3708"/>
    <lineage>
        <taxon>Eukaryota</taxon>
        <taxon>Viridiplantae</taxon>
        <taxon>Streptophyta</taxon>
        <taxon>Embryophyta</taxon>
        <taxon>Tracheophyta</taxon>
        <taxon>Spermatophyta</taxon>
        <taxon>Magnoliopsida</taxon>
        <taxon>eudicotyledons</taxon>
        <taxon>Gunneridae</taxon>
        <taxon>Pentapetalae</taxon>
        <taxon>rosids</taxon>
        <taxon>malvids</taxon>
        <taxon>Brassicales</taxon>
        <taxon>Brassicaceae</taxon>
        <taxon>Brassiceae</taxon>
        <taxon>Brassica</taxon>
    </lineage>
</organism>
<evidence type="ECO:0008006" key="3">
    <source>
        <dbReference type="Google" id="ProtNLM"/>
    </source>
</evidence>
<dbReference type="EMBL" id="JAGKQM010000006">
    <property type="protein sequence ID" value="KAH0923367.1"/>
    <property type="molecule type" value="Genomic_DNA"/>
</dbReference>
<evidence type="ECO:0000313" key="1">
    <source>
        <dbReference type="EMBL" id="KAH0923367.1"/>
    </source>
</evidence>
<protein>
    <recommendedName>
        <fullName evidence="3">Secreted protein</fullName>
    </recommendedName>
</protein>
<name>A0ABQ8D1Z3_BRANA</name>
<dbReference type="Proteomes" id="UP000824890">
    <property type="component" value="Unassembled WGS sequence"/>
</dbReference>
<keyword evidence="2" id="KW-1185">Reference proteome</keyword>